<dbReference type="AlphaFoldDB" id="A0AAN1XU16"/>
<name>A0AAN1XU16_UNVUL</name>
<sequence length="56" mass="6178">MTILATHFAIVLGAWRLRVRIDIDEPRDERPVRHAETGGANGAATPEPVESRGAWN</sequence>
<dbReference type="KEGG" id="vab:WPS_03700"/>
<gene>
    <name evidence="2" type="ORF">WPS_03700</name>
</gene>
<feature type="region of interest" description="Disordered" evidence="1">
    <location>
        <begin position="26"/>
        <end position="56"/>
    </location>
</feature>
<dbReference type="RefSeq" id="WP_317996160.1">
    <property type="nucleotide sequence ID" value="NZ_AP025523.1"/>
</dbReference>
<dbReference type="Proteomes" id="UP001317532">
    <property type="component" value="Chromosome"/>
</dbReference>
<accession>A0AAN1XU16</accession>
<dbReference type="EMBL" id="AP025523">
    <property type="protein sequence ID" value="BDE05094.1"/>
    <property type="molecule type" value="Genomic_DNA"/>
</dbReference>
<proteinExistence type="predicted"/>
<evidence type="ECO:0000313" key="2">
    <source>
        <dbReference type="EMBL" id="BDE05094.1"/>
    </source>
</evidence>
<evidence type="ECO:0000256" key="1">
    <source>
        <dbReference type="SAM" id="MobiDB-lite"/>
    </source>
</evidence>
<feature type="compositionally biased region" description="Basic and acidic residues" evidence="1">
    <location>
        <begin position="26"/>
        <end position="36"/>
    </location>
</feature>
<organism evidence="2 3">
    <name type="scientific">Vulcanimicrobium alpinum</name>
    <dbReference type="NCBI Taxonomy" id="3016050"/>
    <lineage>
        <taxon>Bacteria</taxon>
        <taxon>Bacillati</taxon>
        <taxon>Vulcanimicrobiota</taxon>
        <taxon>Vulcanimicrobiia</taxon>
        <taxon>Vulcanimicrobiales</taxon>
        <taxon>Vulcanimicrobiaceae</taxon>
        <taxon>Vulcanimicrobium</taxon>
    </lineage>
</organism>
<keyword evidence="3" id="KW-1185">Reference proteome</keyword>
<evidence type="ECO:0000313" key="3">
    <source>
        <dbReference type="Proteomes" id="UP001317532"/>
    </source>
</evidence>
<reference evidence="2 3" key="1">
    <citation type="journal article" date="2022" name="ISME Commun">
        <title>Vulcanimicrobium alpinus gen. nov. sp. nov., the first cultivated representative of the candidate phylum 'Eremiobacterota', is a metabolically versatile aerobic anoxygenic phototroph.</title>
        <authorList>
            <person name="Yabe S."/>
            <person name="Muto K."/>
            <person name="Abe K."/>
            <person name="Yokota A."/>
            <person name="Staudigel H."/>
            <person name="Tebo B.M."/>
        </authorList>
    </citation>
    <scope>NUCLEOTIDE SEQUENCE [LARGE SCALE GENOMIC DNA]</scope>
    <source>
        <strain evidence="2 3">WC8-2</strain>
    </source>
</reference>
<protein>
    <submittedName>
        <fullName evidence="2">Uncharacterized protein</fullName>
    </submittedName>
</protein>